<gene>
    <name evidence="1" type="ORF">MENTE1834_LOCUS40651</name>
</gene>
<keyword evidence="2" id="KW-1185">Reference proteome</keyword>
<evidence type="ECO:0000313" key="1">
    <source>
        <dbReference type="EMBL" id="CAK5094323.1"/>
    </source>
</evidence>
<protein>
    <submittedName>
        <fullName evidence="1">Uncharacterized protein</fullName>
    </submittedName>
</protein>
<sequence length="42" mass="4966">MKLKKMVNVHSKLVHFQFLQLKENCPNFVVVVEDVKELKPID</sequence>
<dbReference type="Proteomes" id="UP001497535">
    <property type="component" value="Unassembled WGS sequence"/>
</dbReference>
<reference evidence="1" key="1">
    <citation type="submission" date="2023-11" db="EMBL/GenBank/DDBJ databases">
        <authorList>
            <person name="Poullet M."/>
        </authorList>
    </citation>
    <scope>NUCLEOTIDE SEQUENCE</scope>
    <source>
        <strain evidence="1">E1834</strain>
    </source>
</reference>
<proteinExistence type="predicted"/>
<name>A0ACB1AN14_MELEN</name>
<evidence type="ECO:0000313" key="2">
    <source>
        <dbReference type="Proteomes" id="UP001497535"/>
    </source>
</evidence>
<dbReference type="EMBL" id="CAVMJV010000097">
    <property type="protein sequence ID" value="CAK5094323.1"/>
    <property type="molecule type" value="Genomic_DNA"/>
</dbReference>
<accession>A0ACB1AN14</accession>
<organism evidence="1 2">
    <name type="scientific">Meloidogyne enterolobii</name>
    <name type="common">Root-knot nematode worm</name>
    <name type="synonym">Meloidogyne mayaguensis</name>
    <dbReference type="NCBI Taxonomy" id="390850"/>
    <lineage>
        <taxon>Eukaryota</taxon>
        <taxon>Metazoa</taxon>
        <taxon>Ecdysozoa</taxon>
        <taxon>Nematoda</taxon>
        <taxon>Chromadorea</taxon>
        <taxon>Rhabditida</taxon>
        <taxon>Tylenchina</taxon>
        <taxon>Tylenchomorpha</taxon>
        <taxon>Tylenchoidea</taxon>
        <taxon>Meloidogynidae</taxon>
        <taxon>Meloidogyninae</taxon>
        <taxon>Meloidogyne</taxon>
    </lineage>
</organism>
<comment type="caution">
    <text evidence="1">The sequence shown here is derived from an EMBL/GenBank/DDBJ whole genome shotgun (WGS) entry which is preliminary data.</text>
</comment>